<dbReference type="InterPro" id="IPR000792">
    <property type="entry name" value="Tscrpt_reg_LuxR_C"/>
</dbReference>
<dbReference type="Gene3D" id="3.30.450.80">
    <property type="entry name" value="Transcription factor LuxR-like, autoinducer-binding domain"/>
    <property type="match status" value="1"/>
</dbReference>
<feature type="domain" description="HTH luxR-type" evidence="4">
    <location>
        <begin position="177"/>
        <end position="242"/>
    </location>
</feature>
<dbReference type="CDD" id="cd06170">
    <property type="entry name" value="LuxR_C_like"/>
    <property type="match status" value="1"/>
</dbReference>
<reference evidence="5 6" key="1">
    <citation type="submission" date="2016-05" db="EMBL/GenBank/DDBJ databases">
        <authorList>
            <person name="Lavstsen T."/>
            <person name="Jespersen J.S."/>
        </authorList>
    </citation>
    <scope>NUCLEOTIDE SEQUENCE [LARGE SCALE GENOMIC DNA]</scope>
    <source>
        <strain evidence="5 6">KCJ1736</strain>
    </source>
</reference>
<dbReference type="PANTHER" id="PTHR44688">
    <property type="entry name" value="DNA-BINDING TRANSCRIPTIONAL ACTIVATOR DEVR_DOSR"/>
    <property type="match status" value="1"/>
</dbReference>
<dbReference type="SUPFAM" id="SSF75516">
    <property type="entry name" value="Pheromone-binding domain of LuxR-like quorum-sensing transcription factors"/>
    <property type="match status" value="1"/>
</dbReference>
<sequence length="245" mass="27520">MQDILHFISACYQAGSADRVRSEFSSLIRDYGFDYFLVSKRMTGELASTGQVLAQHLPEGWLEVYRAKKYNLVDPVRKVIGMVHKPFQWKDALDGLPRAMHRKRASVFLHDASRYGLQGGYAFPVHGRAGFIGAVFIGGEDRQLSSLQVELLDSATRAVFWRLLDLSGQGEGFSNAPEVSALELTRREMEVLALMADGMTSTEIGRQLSISNHTVDWYINGIQRRFSAKNRQHTVALAFRHGLLS</sequence>
<protein>
    <submittedName>
        <fullName evidence="5">LuxR family transcriptional regulator</fullName>
    </submittedName>
</protein>
<keyword evidence="3" id="KW-0804">Transcription</keyword>
<dbReference type="InterPro" id="IPR005143">
    <property type="entry name" value="TF_LuxR_autoind-bd_dom"/>
</dbReference>
<gene>
    <name evidence="5" type="ORF">A7J57_11290</name>
</gene>
<dbReference type="AlphaFoldDB" id="A0A176WV35"/>
<dbReference type="InterPro" id="IPR036693">
    <property type="entry name" value="TF_LuxR_autoind-bd_dom_sf"/>
</dbReference>
<evidence type="ECO:0000313" key="6">
    <source>
        <dbReference type="Proteomes" id="UP000077098"/>
    </source>
</evidence>
<comment type="caution">
    <text evidence="5">The sequence shown here is derived from an EMBL/GenBank/DDBJ whole genome shotgun (WGS) entry which is preliminary data.</text>
</comment>
<dbReference type="EMBL" id="LXPS01000040">
    <property type="protein sequence ID" value="OAE36836.1"/>
    <property type="molecule type" value="Genomic_DNA"/>
</dbReference>
<evidence type="ECO:0000256" key="3">
    <source>
        <dbReference type="ARBA" id="ARBA00023163"/>
    </source>
</evidence>
<dbReference type="RefSeq" id="WP_063951470.1">
    <property type="nucleotide sequence ID" value="NZ_LXPS01000040.1"/>
</dbReference>
<evidence type="ECO:0000259" key="4">
    <source>
        <dbReference type="PROSITE" id="PS50043"/>
    </source>
</evidence>
<dbReference type="GO" id="GO:0003677">
    <property type="term" value="F:DNA binding"/>
    <property type="evidence" value="ECO:0007669"/>
    <property type="project" value="UniProtKB-KW"/>
</dbReference>
<dbReference type="PRINTS" id="PR00038">
    <property type="entry name" value="HTHLUXR"/>
</dbReference>
<dbReference type="Pfam" id="PF03472">
    <property type="entry name" value="Autoind_bind"/>
    <property type="match status" value="1"/>
</dbReference>
<keyword evidence="2" id="KW-0238">DNA-binding</keyword>
<dbReference type="PANTHER" id="PTHR44688:SF16">
    <property type="entry name" value="DNA-BINDING TRANSCRIPTIONAL ACTIVATOR DEVR_DOSR"/>
    <property type="match status" value="1"/>
</dbReference>
<evidence type="ECO:0000256" key="1">
    <source>
        <dbReference type="ARBA" id="ARBA00023015"/>
    </source>
</evidence>
<dbReference type="SUPFAM" id="SSF46894">
    <property type="entry name" value="C-terminal effector domain of the bipartite response regulators"/>
    <property type="match status" value="1"/>
</dbReference>
<dbReference type="InterPro" id="IPR036388">
    <property type="entry name" value="WH-like_DNA-bd_sf"/>
</dbReference>
<evidence type="ECO:0000313" key="5">
    <source>
        <dbReference type="EMBL" id="OAE36836.1"/>
    </source>
</evidence>
<dbReference type="Pfam" id="PF00196">
    <property type="entry name" value="GerE"/>
    <property type="match status" value="1"/>
</dbReference>
<dbReference type="InterPro" id="IPR016032">
    <property type="entry name" value="Sig_transdc_resp-reg_C-effctor"/>
</dbReference>
<proteinExistence type="predicted"/>
<dbReference type="Gene3D" id="1.10.10.10">
    <property type="entry name" value="Winged helix-like DNA-binding domain superfamily/Winged helix DNA-binding domain"/>
    <property type="match status" value="1"/>
</dbReference>
<dbReference type="GO" id="GO:0006355">
    <property type="term" value="P:regulation of DNA-templated transcription"/>
    <property type="evidence" value="ECO:0007669"/>
    <property type="project" value="InterPro"/>
</dbReference>
<evidence type="ECO:0000256" key="2">
    <source>
        <dbReference type="ARBA" id="ARBA00023125"/>
    </source>
</evidence>
<dbReference type="SMART" id="SM00421">
    <property type="entry name" value="HTH_LUXR"/>
    <property type="match status" value="1"/>
</dbReference>
<name>A0A176WV35_AGRTU</name>
<dbReference type="Proteomes" id="UP000077098">
    <property type="component" value="Unassembled WGS sequence"/>
</dbReference>
<dbReference type="PROSITE" id="PS50043">
    <property type="entry name" value="HTH_LUXR_2"/>
    <property type="match status" value="1"/>
</dbReference>
<accession>A0A176WV35</accession>
<organism evidence="5 6">
    <name type="scientific">Agrobacterium tumefaciens</name>
    <dbReference type="NCBI Taxonomy" id="358"/>
    <lineage>
        <taxon>Bacteria</taxon>
        <taxon>Pseudomonadati</taxon>
        <taxon>Pseudomonadota</taxon>
        <taxon>Alphaproteobacteria</taxon>
        <taxon>Hyphomicrobiales</taxon>
        <taxon>Rhizobiaceae</taxon>
        <taxon>Rhizobium/Agrobacterium group</taxon>
        <taxon>Agrobacterium</taxon>
        <taxon>Agrobacterium tumefaciens complex</taxon>
    </lineage>
</organism>
<keyword evidence="1" id="KW-0805">Transcription regulation</keyword>